<evidence type="ECO:0008006" key="3">
    <source>
        <dbReference type="Google" id="ProtNLM"/>
    </source>
</evidence>
<dbReference type="AlphaFoldDB" id="A0A1X9SNT0"/>
<reference evidence="2" key="2">
    <citation type="journal article" date="2017" name="Genome Biol. Evol.">
        <title>Comparative genomic analysis identifies a Campylobacter clade deficient in selenium metabolism.</title>
        <authorList>
            <person name="Miller W.G."/>
            <person name="Yee E."/>
            <person name="Lopes B.S."/>
            <person name="Chapman M.H."/>
            <person name="Huynh S."/>
            <person name="Bono J.L."/>
            <person name="Parker C.T."/>
            <person name="Strachan N.J.C."/>
            <person name="Forbes K.J."/>
        </authorList>
    </citation>
    <scope>NUCLEOTIDE SEQUENCE [LARGE SCALE GENOMIC DNA]</scope>
    <source>
        <strain evidence="2">NCTC 13004</strain>
    </source>
</reference>
<sequence>MSLEVVLTGLGYNVNEPLLEQVKRVLSACDFDEREIEHIINLHEKIKHLDGFVALSNSEDKFKIKCESQIPQIIDEFNEIVQSWANKYKIIIKKLTPKETYYIVRRES</sequence>
<dbReference type="RefSeq" id="WP_096014044.1">
    <property type="nucleotide sequence ID" value="NZ_CP015578.1"/>
</dbReference>
<dbReference type="EMBL" id="CP015578">
    <property type="protein sequence ID" value="ARQ97901.1"/>
    <property type="molecule type" value="Genomic_DNA"/>
</dbReference>
<evidence type="ECO:0000313" key="2">
    <source>
        <dbReference type="Proteomes" id="UP000202031"/>
    </source>
</evidence>
<dbReference type="GeneID" id="46921645"/>
<dbReference type="Proteomes" id="UP000202031">
    <property type="component" value="Chromosome"/>
</dbReference>
<evidence type="ECO:0000313" key="1">
    <source>
        <dbReference type="EMBL" id="ARQ97901.1"/>
    </source>
</evidence>
<protein>
    <recommendedName>
        <fullName evidence="3">Type II secretion system protein</fullName>
    </recommendedName>
</protein>
<gene>
    <name evidence="1" type="ORF">CLAN_1176</name>
</gene>
<reference evidence="2" key="1">
    <citation type="journal article" date="2017" name="Genome Biol. Evol.">
        <title>Comparative Genomic Analysis Identifies a Campylobacter Clade Deficient in Selenium Metabolism.</title>
        <authorList>
            <person name="Miller W.G."/>
            <person name="Yee E."/>
            <person name="Lopes B.S."/>
            <person name="Chapman M.H."/>
            <person name="Huynh S."/>
            <person name="Bono J.L."/>
            <person name="Parker C.T."/>
            <person name="Strachan N.J.C."/>
            <person name="Forbes K.J."/>
        </authorList>
    </citation>
    <scope>NUCLEOTIDE SEQUENCE [LARGE SCALE GENOMIC DNA]</scope>
    <source>
        <strain evidence="2">NCTC 13004</strain>
    </source>
</reference>
<accession>A0A1X9SNT0</accession>
<proteinExistence type="predicted"/>
<dbReference type="KEGG" id="clx:CLAN_1176"/>
<organism evidence="1 2">
    <name type="scientific">Campylobacter lanienae NCTC 13004</name>
    <dbReference type="NCBI Taxonomy" id="1031753"/>
    <lineage>
        <taxon>Bacteria</taxon>
        <taxon>Pseudomonadati</taxon>
        <taxon>Campylobacterota</taxon>
        <taxon>Epsilonproteobacteria</taxon>
        <taxon>Campylobacterales</taxon>
        <taxon>Campylobacteraceae</taxon>
        <taxon>Campylobacter</taxon>
    </lineage>
</organism>
<name>A0A1X9SNT0_9BACT</name>